<accession>A0A0B1T6P0</accession>
<comment type="subcellular location">
    <subcellularLocation>
        <location evidence="1">Membrane</location>
        <topology evidence="1">Multi-pass membrane protein</topology>
    </subcellularLocation>
</comment>
<dbReference type="PRINTS" id="PR01176">
    <property type="entry name" value="GABABRECEPTR"/>
</dbReference>
<organism evidence="11 12">
    <name type="scientific">Oesophagostomum dentatum</name>
    <name type="common">Nodular worm</name>
    <dbReference type="NCBI Taxonomy" id="61180"/>
    <lineage>
        <taxon>Eukaryota</taxon>
        <taxon>Metazoa</taxon>
        <taxon>Ecdysozoa</taxon>
        <taxon>Nematoda</taxon>
        <taxon>Chromadorea</taxon>
        <taxon>Rhabditida</taxon>
        <taxon>Rhabditina</taxon>
        <taxon>Rhabditomorpha</taxon>
        <taxon>Strongyloidea</taxon>
        <taxon>Strongylidae</taxon>
        <taxon>Oesophagostomum</taxon>
    </lineage>
</organism>
<dbReference type="GO" id="GO:0007214">
    <property type="term" value="P:gamma-aminobutyric acid signaling pathway"/>
    <property type="evidence" value="ECO:0007669"/>
    <property type="project" value="TreeGrafter"/>
</dbReference>
<dbReference type="SUPFAM" id="SSF53822">
    <property type="entry name" value="Periplasmic binding protein-like I"/>
    <property type="match status" value="1"/>
</dbReference>
<feature type="transmembrane region" description="Helical" evidence="9">
    <location>
        <begin position="67"/>
        <end position="88"/>
    </location>
</feature>
<dbReference type="Pfam" id="PF00003">
    <property type="entry name" value="7tm_3"/>
    <property type="match status" value="1"/>
</dbReference>
<dbReference type="PRINTS" id="PR01177">
    <property type="entry name" value="GABAB1RECPTR"/>
</dbReference>
<keyword evidence="2 9" id="KW-0812">Transmembrane</keyword>
<feature type="transmembrane region" description="Helical" evidence="9">
    <location>
        <begin position="145"/>
        <end position="165"/>
    </location>
</feature>
<evidence type="ECO:0000256" key="5">
    <source>
        <dbReference type="ARBA" id="ARBA00023136"/>
    </source>
</evidence>
<name>A0A0B1T6P0_OESDE</name>
<evidence type="ECO:0000259" key="10">
    <source>
        <dbReference type="Pfam" id="PF00003"/>
    </source>
</evidence>
<proteinExistence type="predicted"/>
<evidence type="ECO:0000313" key="11">
    <source>
        <dbReference type="EMBL" id="KHJ91467.1"/>
    </source>
</evidence>
<protein>
    <recommendedName>
        <fullName evidence="10">G-protein coupled receptors family 3 profile domain-containing protein</fullName>
    </recommendedName>
</protein>
<dbReference type="AlphaFoldDB" id="A0A0B1T6P0"/>
<keyword evidence="3 9" id="KW-1133">Transmembrane helix</keyword>
<evidence type="ECO:0000256" key="9">
    <source>
        <dbReference type="SAM" id="Phobius"/>
    </source>
</evidence>
<evidence type="ECO:0000313" key="12">
    <source>
        <dbReference type="Proteomes" id="UP000053660"/>
    </source>
</evidence>
<dbReference type="InterPro" id="IPR017978">
    <property type="entry name" value="GPCR_3_C"/>
</dbReference>
<dbReference type="PANTHER" id="PTHR10519">
    <property type="entry name" value="GABA-B RECEPTOR"/>
    <property type="match status" value="1"/>
</dbReference>
<dbReference type="InterPro" id="IPR028082">
    <property type="entry name" value="Peripla_BP_I"/>
</dbReference>
<dbReference type="GO" id="GO:0038039">
    <property type="term" value="C:G protein-coupled receptor heterodimeric complex"/>
    <property type="evidence" value="ECO:0007669"/>
    <property type="project" value="TreeGrafter"/>
</dbReference>
<evidence type="ECO:0000256" key="6">
    <source>
        <dbReference type="ARBA" id="ARBA00023170"/>
    </source>
</evidence>
<keyword evidence="6" id="KW-0675">Receptor</keyword>
<gene>
    <name evidence="11" type="ORF">OESDEN_08670</name>
</gene>
<evidence type="ECO:0000256" key="8">
    <source>
        <dbReference type="ARBA" id="ARBA00023224"/>
    </source>
</evidence>
<feature type="domain" description="G-protein coupled receptors family 3 profile" evidence="10">
    <location>
        <begin position="63"/>
        <end position="201"/>
    </location>
</feature>
<feature type="transmembrane region" description="Helical" evidence="9">
    <location>
        <begin position="108"/>
        <end position="125"/>
    </location>
</feature>
<keyword evidence="5 9" id="KW-0472">Membrane</keyword>
<keyword evidence="4" id="KW-0297">G-protein coupled receptor</keyword>
<dbReference type="OrthoDB" id="17569at2759"/>
<dbReference type="GO" id="GO:0004965">
    <property type="term" value="F:G protein-coupled GABA receptor activity"/>
    <property type="evidence" value="ECO:0007669"/>
    <property type="project" value="InterPro"/>
</dbReference>
<evidence type="ECO:0000256" key="7">
    <source>
        <dbReference type="ARBA" id="ARBA00023180"/>
    </source>
</evidence>
<keyword evidence="8" id="KW-0807">Transducer</keyword>
<dbReference type="PANTHER" id="PTHR10519:SF77">
    <property type="entry name" value="GAMMA-AMINOBUTYRIC ACID TYPE B RECEPTOR SUBUNIT 1"/>
    <property type="match status" value="1"/>
</dbReference>
<dbReference type="InterPro" id="IPR002455">
    <property type="entry name" value="GPCR3_GABA-B"/>
</dbReference>
<evidence type="ECO:0000256" key="3">
    <source>
        <dbReference type="ARBA" id="ARBA00022989"/>
    </source>
</evidence>
<dbReference type="EMBL" id="KN552044">
    <property type="protein sequence ID" value="KHJ91467.1"/>
    <property type="molecule type" value="Genomic_DNA"/>
</dbReference>
<reference evidence="11 12" key="1">
    <citation type="submission" date="2014-03" db="EMBL/GenBank/DDBJ databases">
        <title>Draft genome of the hookworm Oesophagostomum dentatum.</title>
        <authorList>
            <person name="Mitreva M."/>
        </authorList>
    </citation>
    <scope>NUCLEOTIDE SEQUENCE [LARGE SCALE GENOMIC DNA]</scope>
    <source>
        <strain evidence="11 12">OD-Hann</strain>
    </source>
</reference>
<keyword evidence="12" id="KW-1185">Reference proteome</keyword>
<evidence type="ECO:0000256" key="4">
    <source>
        <dbReference type="ARBA" id="ARBA00023040"/>
    </source>
</evidence>
<evidence type="ECO:0000256" key="1">
    <source>
        <dbReference type="ARBA" id="ARBA00004141"/>
    </source>
</evidence>
<keyword evidence="7" id="KW-0325">Glycoprotein</keyword>
<evidence type="ECO:0000256" key="2">
    <source>
        <dbReference type="ARBA" id="ARBA00022692"/>
    </source>
</evidence>
<dbReference type="Proteomes" id="UP000053660">
    <property type="component" value="Unassembled WGS sequence"/>
</dbReference>
<dbReference type="Gene3D" id="3.40.50.2300">
    <property type="match status" value="1"/>
</dbReference>
<sequence length="237" mass="26344">MFSDSGDRIARTQIEQMQNGKYVVMGFYDTTTQELEWYGKEKWYSSKGPPPDSTIIRESILTVASELYYIVAIFAFIGLALAAGTFIFNNKYAFRGIIVQSQPQCNNIMISGCSLCIASLFLMGLPSEGITLPQSAFSILCHSRISILMIGFTFAYGSMFAKVWIVHRMSASENQQLASRQKDEEDGSPWESIRTLIASVVGRQAYVAAALRKVSNNAYGTLAVSRRINTLNQVTTH</sequence>